<reference evidence="1 2" key="1">
    <citation type="submission" date="2016-09" db="EMBL/GenBank/DDBJ databases">
        <title>Extensive genetic diversity and differential bi-allelic expression allows diatom success in the polar Southern Ocean.</title>
        <authorList>
            <consortium name="DOE Joint Genome Institute"/>
            <person name="Mock T."/>
            <person name="Otillar R.P."/>
            <person name="Strauss J."/>
            <person name="Dupont C."/>
            <person name="Frickenhaus S."/>
            <person name="Maumus F."/>
            <person name="Mcmullan M."/>
            <person name="Sanges R."/>
            <person name="Schmutz J."/>
            <person name="Toseland A."/>
            <person name="Valas R."/>
            <person name="Veluchamy A."/>
            <person name="Ward B.J."/>
            <person name="Allen A."/>
            <person name="Barry K."/>
            <person name="Falciatore A."/>
            <person name="Ferrante M."/>
            <person name="Fortunato A.E."/>
            <person name="Gloeckner G."/>
            <person name="Gruber A."/>
            <person name="Hipkin R."/>
            <person name="Janech M."/>
            <person name="Kroth P."/>
            <person name="Leese F."/>
            <person name="Lindquist E."/>
            <person name="Lyon B.R."/>
            <person name="Martin J."/>
            <person name="Mayer C."/>
            <person name="Parker M."/>
            <person name="Quesneville H."/>
            <person name="Raymond J."/>
            <person name="Uhlig C."/>
            <person name="Valentin K.U."/>
            <person name="Worden A.Z."/>
            <person name="Armbrust E.V."/>
            <person name="Bowler C."/>
            <person name="Green B."/>
            <person name="Moulton V."/>
            <person name="Van Oosterhout C."/>
            <person name="Grigoriev I."/>
        </authorList>
    </citation>
    <scope>NUCLEOTIDE SEQUENCE [LARGE SCALE GENOMIC DNA]</scope>
    <source>
        <strain evidence="1 2">CCMP1102</strain>
    </source>
</reference>
<feature type="non-terminal residue" evidence="1">
    <location>
        <position position="259"/>
    </location>
</feature>
<dbReference type="CDD" id="cd00761">
    <property type="entry name" value="Glyco_tranf_GTA_type"/>
    <property type="match status" value="1"/>
</dbReference>
<gene>
    <name evidence="1" type="ORF">FRACYDRAFT_151830</name>
</gene>
<feature type="non-terminal residue" evidence="1">
    <location>
        <position position="1"/>
    </location>
</feature>
<protein>
    <submittedName>
        <fullName evidence="1">Uncharacterized protein</fullName>
    </submittedName>
</protein>
<dbReference type="InterPro" id="IPR021067">
    <property type="entry name" value="Glycosyltransferase"/>
</dbReference>
<dbReference type="InterPro" id="IPR029044">
    <property type="entry name" value="Nucleotide-diphossugar_trans"/>
</dbReference>
<sequence length="259" mass="29290">DESLFISLAAFREHLLGKSLMSAFNKAKHPEKLFFGIVVQNCYGLDGVVYANGIDEFCNTPQYKKYCDSGQVRVIYVHDTDALGPQTARYYASKLWGGETYFMQMDAHLEFAPEWDKYYIDEAKASKNYPKSVLSAYPPGFQDYDGSYAGGTPGARLCNCQFSTSPVENHILRISMGGNTPHDAPFPTQIPFIAAGFFFAHASFLKDVPFDPYAPWCFMGEEIALSVRSWTMGWNIYAPRKNMIAHQYRPGRLGLPKFW</sequence>
<organism evidence="1 2">
    <name type="scientific">Fragilariopsis cylindrus CCMP1102</name>
    <dbReference type="NCBI Taxonomy" id="635003"/>
    <lineage>
        <taxon>Eukaryota</taxon>
        <taxon>Sar</taxon>
        <taxon>Stramenopiles</taxon>
        <taxon>Ochrophyta</taxon>
        <taxon>Bacillariophyta</taxon>
        <taxon>Bacillariophyceae</taxon>
        <taxon>Bacillariophycidae</taxon>
        <taxon>Bacillariales</taxon>
        <taxon>Bacillariaceae</taxon>
        <taxon>Fragilariopsis</taxon>
    </lineage>
</organism>
<name>A0A1E7EZ28_9STRA</name>
<proteinExistence type="predicted"/>
<evidence type="ECO:0000313" key="2">
    <source>
        <dbReference type="Proteomes" id="UP000095751"/>
    </source>
</evidence>
<dbReference type="OrthoDB" id="76265at2759"/>
<dbReference type="Proteomes" id="UP000095751">
    <property type="component" value="Unassembled WGS sequence"/>
</dbReference>
<dbReference type="KEGG" id="fcy:FRACYDRAFT_151830"/>
<dbReference type="PANTHER" id="PTHR34496">
    <property type="entry name" value="GLCNAC TRANSFERASE-RELATED"/>
    <property type="match status" value="1"/>
</dbReference>
<dbReference type="Pfam" id="PF11397">
    <property type="entry name" value="GlcNAc"/>
    <property type="match status" value="2"/>
</dbReference>
<dbReference type="EMBL" id="KV784369">
    <property type="protein sequence ID" value="OEU11117.1"/>
    <property type="molecule type" value="Genomic_DNA"/>
</dbReference>
<dbReference type="SUPFAM" id="SSF53448">
    <property type="entry name" value="Nucleotide-diphospho-sugar transferases"/>
    <property type="match status" value="1"/>
</dbReference>
<evidence type="ECO:0000313" key="1">
    <source>
        <dbReference type="EMBL" id="OEU11117.1"/>
    </source>
</evidence>
<dbReference type="Gene3D" id="3.90.550.10">
    <property type="entry name" value="Spore Coat Polysaccharide Biosynthesis Protein SpsA, Chain A"/>
    <property type="match status" value="1"/>
</dbReference>
<dbReference type="InParanoid" id="A0A1E7EZ28"/>
<keyword evidence="2" id="KW-1185">Reference proteome</keyword>
<dbReference type="PANTHER" id="PTHR34496:SF10">
    <property type="entry name" value="GLCNAC TRANSFERASE"/>
    <property type="match status" value="1"/>
</dbReference>
<accession>A0A1E7EZ28</accession>
<dbReference type="AlphaFoldDB" id="A0A1E7EZ28"/>